<dbReference type="SUPFAM" id="SSF56281">
    <property type="entry name" value="Metallo-hydrolase/oxidoreductase"/>
    <property type="match status" value="1"/>
</dbReference>
<gene>
    <name evidence="2" type="ORF">IAC50_02430</name>
</gene>
<sequence length="297" mass="34221">MFELHQVGKNTYYINYPVKVGVYRVRDDEVYLIDSGNDKSAGRRILKKVLEENGWTLRGIINTHSNADHIGGNAYLQQQTKCRIFTTGVEAAFTNYPILEPSFLYGGYPFKEFRDKFLLAQPSDAEDIANPDFPGELEIIPLPGHFFDMIGIRTPDDIVFLGDCVSSQAVLERYHICFIYDIAGYLETLDKVESMEAALFIPSHTEAVEDIRPLVKINREKVHEVTSKILRLLQRPMSFEILLKHLFTEFDISMTYDQYALIGNTVRSYLAWLKDTGKIEASFEENVMIWRVKEDLR</sequence>
<evidence type="ECO:0000313" key="3">
    <source>
        <dbReference type="Proteomes" id="UP000824090"/>
    </source>
</evidence>
<dbReference type="InterPro" id="IPR036866">
    <property type="entry name" value="RibonucZ/Hydroxyglut_hydro"/>
</dbReference>
<dbReference type="Gene3D" id="3.60.15.10">
    <property type="entry name" value="Ribonuclease Z/Hydroxyacylglutathione hydrolase-like"/>
    <property type="match status" value="1"/>
</dbReference>
<dbReference type="SMART" id="SM00849">
    <property type="entry name" value="Lactamase_B"/>
    <property type="match status" value="1"/>
</dbReference>
<dbReference type="PANTHER" id="PTHR42951:SF14">
    <property type="entry name" value="METALLO-BETA-LACTAMASE SUPERFAMILY PROTEIN"/>
    <property type="match status" value="1"/>
</dbReference>
<dbReference type="Pfam" id="PF00753">
    <property type="entry name" value="Lactamase_B"/>
    <property type="match status" value="1"/>
</dbReference>
<dbReference type="InterPro" id="IPR001279">
    <property type="entry name" value="Metallo-B-lactamas"/>
</dbReference>
<feature type="domain" description="Metallo-beta-lactamase" evidence="1">
    <location>
        <begin position="19"/>
        <end position="204"/>
    </location>
</feature>
<protein>
    <submittedName>
        <fullName evidence="2">MBL fold metallo-hydrolase</fullName>
    </submittedName>
</protein>
<proteinExistence type="predicted"/>
<dbReference type="AlphaFoldDB" id="A0A9D1L6Q7"/>
<evidence type="ECO:0000259" key="1">
    <source>
        <dbReference type="SMART" id="SM00849"/>
    </source>
</evidence>
<dbReference type="Proteomes" id="UP000824090">
    <property type="component" value="Unassembled WGS sequence"/>
</dbReference>
<dbReference type="CDD" id="cd07743">
    <property type="entry name" value="metallo-hydrolase-like_MBL-fold"/>
    <property type="match status" value="1"/>
</dbReference>
<dbReference type="EMBL" id="DVMP01000048">
    <property type="protein sequence ID" value="HIU25342.1"/>
    <property type="molecule type" value="Genomic_DNA"/>
</dbReference>
<organism evidence="2 3">
    <name type="scientific">Candidatus Allocopromorpha excrementigallinarum</name>
    <dbReference type="NCBI Taxonomy" id="2840742"/>
    <lineage>
        <taxon>Bacteria</taxon>
        <taxon>Bacillati</taxon>
        <taxon>Bacillota</taxon>
        <taxon>Clostridia</taxon>
        <taxon>Eubacteriales</taxon>
        <taxon>Eubacteriaceae</taxon>
        <taxon>Eubacteriaceae incertae sedis</taxon>
        <taxon>Candidatus Allocopromorpha</taxon>
    </lineage>
</organism>
<reference evidence="2" key="2">
    <citation type="journal article" date="2021" name="PeerJ">
        <title>Extensive microbial diversity within the chicken gut microbiome revealed by metagenomics and culture.</title>
        <authorList>
            <person name="Gilroy R."/>
            <person name="Ravi A."/>
            <person name="Getino M."/>
            <person name="Pursley I."/>
            <person name="Horton D.L."/>
            <person name="Alikhan N.F."/>
            <person name="Baker D."/>
            <person name="Gharbi K."/>
            <person name="Hall N."/>
            <person name="Watson M."/>
            <person name="Adriaenssens E.M."/>
            <person name="Foster-Nyarko E."/>
            <person name="Jarju S."/>
            <person name="Secka A."/>
            <person name="Antonio M."/>
            <person name="Oren A."/>
            <person name="Chaudhuri R.R."/>
            <person name="La Ragione R."/>
            <person name="Hildebrand F."/>
            <person name="Pallen M.J."/>
        </authorList>
    </citation>
    <scope>NUCLEOTIDE SEQUENCE</scope>
    <source>
        <strain evidence="2">ChiHcec3-6078</strain>
    </source>
</reference>
<evidence type="ECO:0000313" key="2">
    <source>
        <dbReference type="EMBL" id="HIU25342.1"/>
    </source>
</evidence>
<dbReference type="InterPro" id="IPR050855">
    <property type="entry name" value="NDM-1-like"/>
</dbReference>
<dbReference type="PANTHER" id="PTHR42951">
    <property type="entry name" value="METALLO-BETA-LACTAMASE DOMAIN-CONTAINING"/>
    <property type="match status" value="1"/>
</dbReference>
<comment type="caution">
    <text evidence="2">The sequence shown here is derived from an EMBL/GenBank/DDBJ whole genome shotgun (WGS) entry which is preliminary data.</text>
</comment>
<name>A0A9D1L6Q7_9FIRM</name>
<reference evidence="2" key="1">
    <citation type="submission" date="2020-10" db="EMBL/GenBank/DDBJ databases">
        <authorList>
            <person name="Gilroy R."/>
        </authorList>
    </citation>
    <scope>NUCLEOTIDE SEQUENCE</scope>
    <source>
        <strain evidence="2">ChiHcec3-6078</strain>
    </source>
</reference>
<accession>A0A9D1L6Q7</accession>